<evidence type="ECO:0000313" key="11">
    <source>
        <dbReference type="Proteomes" id="UP000717634"/>
    </source>
</evidence>
<dbReference type="Pfam" id="PF12704">
    <property type="entry name" value="MacB_PCD"/>
    <property type="match status" value="1"/>
</dbReference>
<dbReference type="PANTHER" id="PTHR30489:SF0">
    <property type="entry name" value="LIPOPROTEIN-RELEASING SYSTEM TRANSMEMBRANE PROTEIN LOLE"/>
    <property type="match status" value="1"/>
</dbReference>
<protein>
    <submittedName>
        <fullName evidence="10">Lipoprotein-releasing system permease protein</fullName>
    </submittedName>
</protein>
<keyword evidence="3" id="KW-1003">Cell membrane</keyword>
<evidence type="ECO:0000256" key="5">
    <source>
        <dbReference type="ARBA" id="ARBA00022989"/>
    </source>
</evidence>
<evidence type="ECO:0000256" key="6">
    <source>
        <dbReference type="ARBA" id="ARBA00023136"/>
    </source>
</evidence>
<evidence type="ECO:0000256" key="7">
    <source>
        <dbReference type="SAM" id="Phobius"/>
    </source>
</evidence>
<evidence type="ECO:0000313" key="10">
    <source>
        <dbReference type="EMBL" id="NKI88404.1"/>
    </source>
</evidence>
<evidence type="ECO:0000259" key="8">
    <source>
        <dbReference type="Pfam" id="PF02687"/>
    </source>
</evidence>
<keyword evidence="5 7" id="KW-1133">Transmembrane helix</keyword>
<comment type="caution">
    <text evidence="10">The sequence shown here is derived from an EMBL/GenBank/DDBJ whole genome shotgun (WGS) entry which is preliminary data.</text>
</comment>
<evidence type="ECO:0000256" key="1">
    <source>
        <dbReference type="ARBA" id="ARBA00004651"/>
    </source>
</evidence>
<feature type="transmembrane region" description="Helical" evidence="7">
    <location>
        <begin position="287"/>
        <end position="308"/>
    </location>
</feature>
<feature type="transmembrane region" description="Helical" evidence="7">
    <location>
        <begin position="21"/>
        <end position="45"/>
    </location>
</feature>
<keyword evidence="11" id="KW-1185">Reference proteome</keyword>
<dbReference type="InterPro" id="IPR051447">
    <property type="entry name" value="Lipoprotein-release_system"/>
</dbReference>
<gene>
    <name evidence="10" type="ORF">HBN54_000991</name>
</gene>
<feature type="transmembrane region" description="Helical" evidence="7">
    <location>
        <begin position="385"/>
        <end position="404"/>
    </location>
</feature>
<feature type="domain" description="ABC3 transporter permease C-terminal" evidence="8">
    <location>
        <begin position="292"/>
        <end position="414"/>
    </location>
</feature>
<dbReference type="Proteomes" id="UP000717634">
    <property type="component" value="Unassembled WGS sequence"/>
</dbReference>
<evidence type="ECO:0000256" key="4">
    <source>
        <dbReference type="ARBA" id="ARBA00022692"/>
    </source>
</evidence>
<keyword evidence="4 7" id="KW-0812">Transmembrane</keyword>
<dbReference type="RefSeq" id="WP_168672039.1">
    <property type="nucleotide sequence ID" value="NZ_JAAVTK010000002.1"/>
</dbReference>
<evidence type="ECO:0000256" key="3">
    <source>
        <dbReference type="ARBA" id="ARBA00022475"/>
    </source>
</evidence>
<dbReference type="EMBL" id="JAAVTK010000002">
    <property type="protein sequence ID" value="NKI88404.1"/>
    <property type="molecule type" value="Genomic_DNA"/>
</dbReference>
<comment type="similarity">
    <text evidence="2">Belongs to the ABC-4 integral membrane protein family. LolC/E subfamily.</text>
</comment>
<feature type="domain" description="MacB-like periplasmic core" evidence="9">
    <location>
        <begin position="21"/>
        <end position="249"/>
    </location>
</feature>
<feature type="transmembrane region" description="Helical" evidence="7">
    <location>
        <begin position="335"/>
        <end position="365"/>
    </location>
</feature>
<keyword evidence="6 7" id="KW-0472">Membrane</keyword>
<keyword evidence="10" id="KW-0449">Lipoprotein</keyword>
<evidence type="ECO:0000256" key="2">
    <source>
        <dbReference type="ARBA" id="ARBA00005236"/>
    </source>
</evidence>
<name>A0ABX1HDW1_9BACT</name>
<reference evidence="10 11" key="1">
    <citation type="submission" date="2020-03" db="EMBL/GenBank/DDBJ databases">
        <title>Genomic Encyclopedia of Type Strains, Phase IV (KMG-V): Genome sequencing to study the core and pangenomes of soil and plant-associated prokaryotes.</title>
        <authorList>
            <person name="Whitman W."/>
        </authorList>
    </citation>
    <scope>NUCLEOTIDE SEQUENCE [LARGE SCALE GENOMIC DNA]</scope>
    <source>
        <strain evidence="10 11">1B</strain>
    </source>
</reference>
<dbReference type="InterPro" id="IPR003838">
    <property type="entry name" value="ABC3_permease_C"/>
</dbReference>
<comment type="subcellular location">
    <subcellularLocation>
        <location evidence="1">Cell membrane</location>
        <topology evidence="1">Multi-pass membrane protein</topology>
    </subcellularLocation>
</comment>
<evidence type="ECO:0000259" key="9">
    <source>
        <dbReference type="Pfam" id="PF12704"/>
    </source>
</evidence>
<organism evidence="10 11">
    <name type="scientific">Hymenobacter artigasi</name>
    <dbReference type="NCBI Taxonomy" id="2719616"/>
    <lineage>
        <taxon>Bacteria</taxon>
        <taxon>Pseudomonadati</taxon>
        <taxon>Bacteroidota</taxon>
        <taxon>Cytophagia</taxon>
        <taxon>Cytophagales</taxon>
        <taxon>Hymenobacteraceae</taxon>
        <taxon>Hymenobacter</taxon>
    </lineage>
</organism>
<dbReference type="Pfam" id="PF02687">
    <property type="entry name" value="FtsX"/>
    <property type="match status" value="1"/>
</dbReference>
<accession>A0ABX1HDW1</accession>
<proteinExistence type="inferred from homology"/>
<dbReference type="InterPro" id="IPR025857">
    <property type="entry name" value="MacB_PCD"/>
</dbReference>
<sequence length="421" mass="45753">MKLPLLYDVALSLLLARGRQSLVAAVGVTFSITMFIALLSFMAGLNQLLDGLVVNRTPHIRLYNEVQPAPRQPIDRYTSAGAGRQHHFIRSIRPSDELPRIRNVGAIIAALRRDPRVRGVAPKTQAQVFYNVGTINLTGTISGIEVEQEDRLFAFGDYVTTGNPLSLKTVANSIILGKAAADIMLVGVGDVVQITTVKGNHVQLKVVGLFESGLLDVDKVQSYTSLFTAQKLLGEANNYVTDVQVKLYDFSLAPPLAREYAQRYDVQALDIQTANSQFETGTFIRTLISYTVGITLLIVAGFGIYNILNMMIYEKMDTIAILKAIGFSGGDVRRLFVAVALAIGLSGGAAGLLFGFGLSVLISYVPFHPASLPTVHFYPVSFNPVFYGIGAVFSLITTYLAGYFPARKASRVDPVDIIRGK</sequence>
<dbReference type="PANTHER" id="PTHR30489">
    <property type="entry name" value="LIPOPROTEIN-RELEASING SYSTEM TRANSMEMBRANE PROTEIN LOLE"/>
    <property type="match status" value="1"/>
</dbReference>